<organism evidence="13 14">
    <name type="scientific">Pelotomaculum propionicicum</name>
    <dbReference type="NCBI Taxonomy" id="258475"/>
    <lineage>
        <taxon>Bacteria</taxon>
        <taxon>Bacillati</taxon>
        <taxon>Bacillota</taxon>
        <taxon>Clostridia</taxon>
        <taxon>Eubacteriales</taxon>
        <taxon>Desulfotomaculaceae</taxon>
        <taxon>Pelotomaculum</taxon>
    </lineage>
</organism>
<feature type="binding site" evidence="9">
    <location>
        <position position="69"/>
    </location>
    <ligand>
        <name>4-amino-2-methyl-5-(diphosphooxymethyl)pyrimidine</name>
        <dbReference type="ChEBI" id="CHEBI:57841"/>
    </ligand>
</feature>
<comment type="catalytic activity">
    <reaction evidence="6 9 10">
        <text>4-methyl-5-(2-phosphooxyethyl)-thiazole + 4-amino-2-methyl-5-(diphosphooxymethyl)pyrimidine + H(+) = thiamine phosphate + diphosphate</text>
        <dbReference type="Rhea" id="RHEA:22328"/>
        <dbReference type="ChEBI" id="CHEBI:15378"/>
        <dbReference type="ChEBI" id="CHEBI:33019"/>
        <dbReference type="ChEBI" id="CHEBI:37575"/>
        <dbReference type="ChEBI" id="CHEBI:57841"/>
        <dbReference type="ChEBI" id="CHEBI:58296"/>
        <dbReference type="EC" id="2.5.1.3"/>
    </reaction>
</comment>
<dbReference type="PANTHER" id="PTHR20857:SF23">
    <property type="entry name" value="THIAMINE BIOSYNTHETIC BIFUNCTIONAL ENZYME"/>
    <property type="match status" value="1"/>
</dbReference>
<keyword evidence="3 9" id="KW-0479">Metal-binding</keyword>
<accession>A0A4Y7RLT0</accession>
<gene>
    <name evidence="13" type="primary">thiE_2</name>
    <name evidence="9" type="synonym">thiE</name>
    <name evidence="13" type="ORF">Pmgp_02867</name>
</gene>
<dbReference type="CDD" id="cd00564">
    <property type="entry name" value="TMP_TenI"/>
    <property type="match status" value="1"/>
</dbReference>
<evidence type="ECO:0000256" key="11">
    <source>
        <dbReference type="RuleBase" id="RU004253"/>
    </source>
</evidence>
<evidence type="ECO:0000256" key="9">
    <source>
        <dbReference type="HAMAP-Rule" id="MF_00097"/>
    </source>
</evidence>
<evidence type="ECO:0000256" key="3">
    <source>
        <dbReference type="ARBA" id="ARBA00022723"/>
    </source>
</evidence>
<comment type="cofactor">
    <cofactor evidence="9">
        <name>Mg(2+)</name>
        <dbReference type="ChEBI" id="CHEBI:18420"/>
    </cofactor>
    <text evidence="9">Binds 1 Mg(2+) ion per subunit.</text>
</comment>
<dbReference type="NCBIfam" id="TIGR00693">
    <property type="entry name" value="thiE"/>
    <property type="match status" value="1"/>
</dbReference>
<feature type="binding site" evidence="9">
    <location>
        <position position="70"/>
    </location>
    <ligand>
        <name>Mg(2+)</name>
        <dbReference type="ChEBI" id="CHEBI:18420"/>
    </ligand>
</feature>
<comment type="catalytic activity">
    <reaction evidence="7 9 10">
        <text>2-(2-carboxy-4-methylthiazol-5-yl)ethyl phosphate + 4-amino-2-methyl-5-(diphosphooxymethyl)pyrimidine + 2 H(+) = thiamine phosphate + CO2 + diphosphate</text>
        <dbReference type="Rhea" id="RHEA:47848"/>
        <dbReference type="ChEBI" id="CHEBI:15378"/>
        <dbReference type="ChEBI" id="CHEBI:16526"/>
        <dbReference type="ChEBI" id="CHEBI:33019"/>
        <dbReference type="ChEBI" id="CHEBI:37575"/>
        <dbReference type="ChEBI" id="CHEBI:57841"/>
        <dbReference type="ChEBI" id="CHEBI:62890"/>
        <dbReference type="EC" id="2.5.1.3"/>
    </reaction>
</comment>
<dbReference type="HAMAP" id="MF_00097">
    <property type="entry name" value="TMP_synthase"/>
    <property type="match status" value="1"/>
</dbReference>
<evidence type="ECO:0000256" key="1">
    <source>
        <dbReference type="ARBA" id="ARBA00005165"/>
    </source>
</evidence>
<dbReference type="FunFam" id="3.20.20.70:FF:000096">
    <property type="entry name" value="Thiamine-phosphate synthase"/>
    <property type="match status" value="1"/>
</dbReference>
<sequence length="207" mass="22057">MPVDYSLYLVTDRGILKGRSLFAAVEEAIRGGVSLLQLREKNVCSRDFYHIALELKELANSCNVPLIINDRLDIALAVDADGLHVGQEDLPLEVARKLLGPDKILGYSVSNTAEAAYGEKNGADYLGAGPVYPTGSKLDTVDPIGVEVIKTIKESVSIPVVAIGGISRSNAAEVKKSGVDGLSVISAILGSPQVEENARCLKNIWRA</sequence>
<dbReference type="GO" id="GO:0009228">
    <property type="term" value="P:thiamine biosynthetic process"/>
    <property type="evidence" value="ECO:0007669"/>
    <property type="project" value="UniProtKB-KW"/>
</dbReference>
<evidence type="ECO:0000313" key="13">
    <source>
        <dbReference type="EMBL" id="TEB09771.1"/>
    </source>
</evidence>
<dbReference type="RefSeq" id="WP_134214657.1">
    <property type="nucleotide sequence ID" value="NZ_QFFZ01000038.1"/>
</dbReference>
<keyword evidence="14" id="KW-1185">Reference proteome</keyword>
<keyword evidence="5 9" id="KW-0784">Thiamine biosynthesis</keyword>
<evidence type="ECO:0000256" key="7">
    <source>
        <dbReference type="ARBA" id="ARBA00047851"/>
    </source>
</evidence>
<dbReference type="PANTHER" id="PTHR20857">
    <property type="entry name" value="THIAMINE-PHOSPHATE PYROPHOSPHORYLASE"/>
    <property type="match status" value="1"/>
</dbReference>
<dbReference type="OrthoDB" id="9812206at2"/>
<proteinExistence type="inferred from homology"/>
<evidence type="ECO:0000313" key="14">
    <source>
        <dbReference type="Proteomes" id="UP000297597"/>
    </source>
</evidence>
<dbReference type="InterPro" id="IPR022998">
    <property type="entry name" value="ThiamineP_synth_TenI"/>
</dbReference>
<feature type="binding site" evidence="9">
    <location>
        <position position="165"/>
    </location>
    <ligand>
        <name>2-[(2R,5Z)-2-carboxy-4-methylthiazol-5(2H)-ylidene]ethyl phosphate</name>
        <dbReference type="ChEBI" id="CHEBI:62899"/>
    </ligand>
</feature>
<comment type="pathway">
    <text evidence="1 9 11">Cofactor biosynthesis; thiamine diphosphate biosynthesis; thiamine phosphate from 4-amino-2-methyl-5-diphosphomethylpyrimidine and 4-methyl-5-(2-phosphoethyl)-thiazole: step 1/1.</text>
</comment>
<dbReference type="UniPathway" id="UPA00060">
    <property type="reaction ID" value="UER00141"/>
</dbReference>
<feature type="binding site" evidence="9">
    <location>
        <begin position="185"/>
        <end position="186"/>
    </location>
    <ligand>
        <name>2-[(2R,5Z)-2-carboxy-4-methylthiazol-5(2H)-ylidene]ethyl phosphate</name>
        <dbReference type="ChEBI" id="CHEBI:62899"/>
    </ligand>
</feature>
<evidence type="ECO:0000256" key="2">
    <source>
        <dbReference type="ARBA" id="ARBA00022679"/>
    </source>
</evidence>
<feature type="binding site" evidence="9">
    <location>
        <position position="108"/>
    </location>
    <ligand>
        <name>4-amino-2-methyl-5-(diphosphooxymethyl)pyrimidine</name>
        <dbReference type="ChEBI" id="CHEBI:57841"/>
    </ligand>
</feature>
<comment type="similarity">
    <text evidence="9 10">Belongs to the thiamine-phosphate synthase family.</text>
</comment>
<dbReference type="EC" id="2.5.1.3" evidence="9"/>
<dbReference type="Gene3D" id="3.20.20.70">
    <property type="entry name" value="Aldolase class I"/>
    <property type="match status" value="1"/>
</dbReference>
<evidence type="ECO:0000256" key="8">
    <source>
        <dbReference type="ARBA" id="ARBA00047883"/>
    </source>
</evidence>
<dbReference type="InterPro" id="IPR036206">
    <property type="entry name" value="ThiamineP_synth_sf"/>
</dbReference>
<evidence type="ECO:0000259" key="12">
    <source>
        <dbReference type="Pfam" id="PF02581"/>
    </source>
</evidence>
<dbReference type="GO" id="GO:0005737">
    <property type="term" value="C:cytoplasm"/>
    <property type="evidence" value="ECO:0007669"/>
    <property type="project" value="TreeGrafter"/>
</dbReference>
<feature type="binding site" evidence="9">
    <location>
        <begin position="134"/>
        <end position="136"/>
    </location>
    <ligand>
        <name>2-[(2R,5Z)-2-carboxy-4-methylthiazol-5(2H)-ylidene]ethyl phosphate</name>
        <dbReference type="ChEBI" id="CHEBI:62899"/>
    </ligand>
</feature>
<feature type="binding site" evidence="9">
    <location>
        <position position="137"/>
    </location>
    <ligand>
        <name>4-amino-2-methyl-5-(diphosphooxymethyl)pyrimidine</name>
        <dbReference type="ChEBI" id="CHEBI:57841"/>
    </ligand>
</feature>
<protein>
    <recommendedName>
        <fullName evidence="9">Thiamine-phosphate synthase</fullName>
        <shortName evidence="9">TP synthase</shortName>
        <shortName evidence="9">TPS</shortName>
        <ecNumber evidence="9">2.5.1.3</ecNumber>
    </recommendedName>
    <alternativeName>
        <fullName evidence="9">Thiamine-phosphate pyrophosphorylase</fullName>
        <shortName evidence="9">TMP pyrophosphorylase</shortName>
        <shortName evidence="9">TMP-PPase</shortName>
    </alternativeName>
</protein>
<comment type="catalytic activity">
    <reaction evidence="8 9 10">
        <text>2-[(2R,5Z)-2-carboxy-4-methylthiazol-5(2H)-ylidene]ethyl phosphate + 4-amino-2-methyl-5-(diphosphooxymethyl)pyrimidine + 2 H(+) = thiamine phosphate + CO2 + diphosphate</text>
        <dbReference type="Rhea" id="RHEA:47844"/>
        <dbReference type="ChEBI" id="CHEBI:15378"/>
        <dbReference type="ChEBI" id="CHEBI:16526"/>
        <dbReference type="ChEBI" id="CHEBI:33019"/>
        <dbReference type="ChEBI" id="CHEBI:37575"/>
        <dbReference type="ChEBI" id="CHEBI:57841"/>
        <dbReference type="ChEBI" id="CHEBI:62899"/>
        <dbReference type="EC" id="2.5.1.3"/>
    </reaction>
</comment>
<dbReference type="GO" id="GO:0009229">
    <property type="term" value="P:thiamine diphosphate biosynthetic process"/>
    <property type="evidence" value="ECO:0007669"/>
    <property type="project" value="UniProtKB-UniRule"/>
</dbReference>
<dbReference type="Proteomes" id="UP000297597">
    <property type="component" value="Unassembled WGS sequence"/>
</dbReference>
<feature type="binding site" evidence="9">
    <location>
        <begin position="37"/>
        <end position="41"/>
    </location>
    <ligand>
        <name>4-amino-2-methyl-5-(diphosphooxymethyl)pyrimidine</name>
        <dbReference type="ChEBI" id="CHEBI:57841"/>
    </ligand>
</feature>
<evidence type="ECO:0000256" key="4">
    <source>
        <dbReference type="ARBA" id="ARBA00022842"/>
    </source>
</evidence>
<dbReference type="InterPro" id="IPR034291">
    <property type="entry name" value="TMP_synthase"/>
</dbReference>
<evidence type="ECO:0000256" key="5">
    <source>
        <dbReference type="ARBA" id="ARBA00022977"/>
    </source>
</evidence>
<comment type="function">
    <text evidence="9">Condenses 4-methyl-5-(beta-hydroxyethyl)thiazole monophosphate (THZ-P) and 2-methyl-4-amino-5-hydroxymethyl pyrimidine pyrophosphate (HMP-PP) to form thiamine monophosphate (TMP).</text>
</comment>
<reference evidence="13 14" key="1">
    <citation type="journal article" date="2018" name="Environ. Microbiol.">
        <title>Novel energy conservation strategies and behaviour of Pelotomaculum schinkii driving syntrophic propionate catabolism.</title>
        <authorList>
            <person name="Hidalgo-Ahumada C.A.P."/>
            <person name="Nobu M.K."/>
            <person name="Narihiro T."/>
            <person name="Tamaki H."/>
            <person name="Liu W.T."/>
            <person name="Kamagata Y."/>
            <person name="Stams A.J.M."/>
            <person name="Imachi H."/>
            <person name="Sousa D.Z."/>
        </authorList>
    </citation>
    <scope>NUCLEOTIDE SEQUENCE [LARGE SCALE GENOMIC DNA]</scope>
    <source>
        <strain evidence="13 14">MGP</strain>
    </source>
</reference>
<dbReference type="GO" id="GO:0004789">
    <property type="term" value="F:thiamine-phosphate diphosphorylase activity"/>
    <property type="evidence" value="ECO:0007669"/>
    <property type="project" value="UniProtKB-UniRule"/>
</dbReference>
<dbReference type="InterPro" id="IPR013785">
    <property type="entry name" value="Aldolase_TIM"/>
</dbReference>
<dbReference type="EMBL" id="QFFZ01000038">
    <property type="protein sequence ID" value="TEB09771.1"/>
    <property type="molecule type" value="Genomic_DNA"/>
</dbReference>
<feature type="domain" description="Thiamine phosphate synthase/TenI" evidence="12">
    <location>
        <begin position="7"/>
        <end position="188"/>
    </location>
</feature>
<dbReference type="SUPFAM" id="SSF51391">
    <property type="entry name" value="Thiamin phosphate synthase"/>
    <property type="match status" value="1"/>
</dbReference>
<comment type="caution">
    <text evidence="13">The sequence shown here is derived from an EMBL/GenBank/DDBJ whole genome shotgun (WGS) entry which is preliminary data.</text>
</comment>
<evidence type="ECO:0000256" key="10">
    <source>
        <dbReference type="RuleBase" id="RU003826"/>
    </source>
</evidence>
<keyword evidence="4 9" id="KW-0460">Magnesium</keyword>
<dbReference type="Pfam" id="PF02581">
    <property type="entry name" value="TMP-TENI"/>
    <property type="match status" value="1"/>
</dbReference>
<dbReference type="GO" id="GO:0000287">
    <property type="term" value="F:magnesium ion binding"/>
    <property type="evidence" value="ECO:0007669"/>
    <property type="project" value="UniProtKB-UniRule"/>
</dbReference>
<dbReference type="AlphaFoldDB" id="A0A4Y7RLT0"/>
<feature type="binding site" evidence="9">
    <location>
        <position position="89"/>
    </location>
    <ligand>
        <name>Mg(2+)</name>
        <dbReference type="ChEBI" id="CHEBI:18420"/>
    </ligand>
</feature>
<keyword evidence="2 9" id="KW-0808">Transferase</keyword>
<name>A0A4Y7RLT0_9FIRM</name>
<evidence type="ECO:0000256" key="6">
    <source>
        <dbReference type="ARBA" id="ARBA00047334"/>
    </source>
</evidence>